<dbReference type="GO" id="GO:0006355">
    <property type="term" value="P:regulation of DNA-templated transcription"/>
    <property type="evidence" value="ECO:0007669"/>
    <property type="project" value="InterPro"/>
</dbReference>
<dbReference type="GO" id="GO:0003677">
    <property type="term" value="F:DNA binding"/>
    <property type="evidence" value="ECO:0007669"/>
    <property type="project" value="UniProtKB-KW"/>
</dbReference>
<dbReference type="PROSITE" id="PS50042">
    <property type="entry name" value="CNMP_BINDING_3"/>
    <property type="match status" value="1"/>
</dbReference>
<sequence>MEQILSHCPLFRGIKEEDLEGMLGCLSARKETYASRDTICLNGDRMDEVGIIVEGEVLIVRDDFEGRRAILAHIGPGDVFGETYGCLPDAELPVSVECARDCTVLFLNYHKVLTTCDASCAFHQRLIENMVVLLAEKNVRLNQKLECLEKRTTREKILAYINQEQEKQKTSRIKLPFSKKDLADYLCVDRSGMMVELRKLQTEGVLSVEKNIIAVEERQDNSAG</sequence>
<organism evidence="4">
    <name type="scientific">Anaerostipes caccae</name>
    <dbReference type="NCBI Taxonomy" id="105841"/>
    <lineage>
        <taxon>Bacteria</taxon>
        <taxon>Bacillati</taxon>
        <taxon>Bacillota</taxon>
        <taxon>Clostridia</taxon>
        <taxon>Lachnospirales</taxon>
        <taxon>Lachnospiraceae</taxon>
        <taxon>Anaerostipes</taxon>
    </lineage>
</organism>
<dbReference type="SUPFAM" id="SSF51206">
    <property type="entry name" value="cAMP-binding domain-like"/>
    <property type="match status" value="1"/>
</dbReference>
<dbReference type="RefSeq" id="WP_006567506.1">
    <property type="nucleotide sequence ID" value="NZ_BAABZP010000001.1"/>
</dbReference>
<proteinExistence type="predicted"/>
<evidence type="ECO:0000256" key="2">
    <source>
        <dbReference type="ARBA" id="ARBA00023125"/>
    </source>
</evidence>
<gene>
    <name evidence="4" type="ORF">ACLFYP115_02542</name>
</gene>
<dbReference type="Pfam" id="PF00027">
    <property type="entry name" value="cNMP_binding"/>
    <property type="match status" value="1"/>
</dbReference>
<keyword evidence="2" id="KW-0238">DNA-binding</keyword>
<dbReference type="InterPro" id="IPR012318">
    <property type="entry name" value="HTH_CRP"/>
</dbReference>
<protein>
    <submittedName>
        <fullName evidence="4">Transcriptional regulator FixK</fullName>
    </submittedName>
</protein>
<keyword evidence="3" id="KW-0804">Transcription</keyword>
<dbReference type="InterPro" id="IPR050818">
    <property type="entry name" value="KCNH_animal-type"/>
</dbReference>
<reference evidence="4" key="1">
    <citation type="submission" date="2019-11" db="EMBL/GenBank/DDBJ databases">
        <authorList>
            <person name="Feng L."/>
        </authorList>
    </citation>
    <scope>NUCLEOTIDE SEQUENCE</scope>
    <source>
        <strain evidence="4">AcaccaeLFYP115</strain>
    </source>
</reference>
<dbReference type="InterPro" id="IPR018490">
    <property type="entry name" value="cNMP-bd_dom_sf"/>
</dbReference>
<dbReference type="SUPFAM" id="SSF46785">
    <property type="entry name" value="Winged helix' DNA-binding domain"/>
    <property type="match status" value="1"/>
</dbReference>
<accession>A0A6N2VH14</accession>
<evidence type="ECO:0000256" key="3">
    <source>
        <dbReference type="ARBA" id="ARBA00023163"/>
    </source>
</evidence>
<keyword evidence="1" id="KW-0805">Transcription regulation</keyword>
<dbReference type="Pfam" id="PF13545">
    <property type="entry name" value="HTH_Crp_2"/>
    <property type="match status" value="1"/>
</dbReference>
<dbReference type="GO" id="GO:0005886">
    <property type="term" value="C:plasma membrane"/>
    <property type="evidence" value="ECO:0007669"/>
    <property type="project" value="TreeGrafter"/>
</dbReference>
<dbReference type="PANTHER" id="PTHR10217">
    <property type="entry name" value="VOLTAGE AND LIGAND GATED POTASSIUM CHANNEL"/>
    <property type="match status" value="1"/>
</dbReference>
<dbReference type="InterPro" id="IPR014710">
    <property type="entry name" value="RmlC-like_jellyroll"/>
</dbReference>
<evidence type="ECO:0000256" key="1">
    <source>
        <dbReference type="ARBA" id="ARBA00023015"/>
    </source>
</evidence>
<evidence type="ECO:0000313" key="4">
    <source>
        <dbReference type="EMBL" id="VYT29855.1"/>
    </source>
</evidence>
<dbReference type="InterPro" id="IPR000595">
    <property type="entry name" value="cNMP-bd_dom"/>
</dbReference>
<dbReference type="GO" id="GO:0005249">
    <property type="term" value="F:voltage-gated potassium channel activity"/>
    <property type="evidence" value="ECO:0007669"/>
    <property type="project" value="TreeGrafter"/>
</dbReference>
<dbReference type="AlphaFoldDB" id="A0A6N2VH14"/>
<name>A0A6N2VH14_9FIRM</name>
<dbReference type="EMBL" id="CACRSQ010000007">
    <property type="protein sequence ID" value="VYT29855.1"/>
    <property type="molecule type" value="Genomic_DNA"/>
</dbReference>
<dbReference type="SMART" id="SM00100">
    <property type="entry name" value="cNMP"/>
    <property type="match status" value="1"/>
</dbReference>
<dbReference type="CDD" id="cd00038">
    <property type="entry name" value="CAP_ED"/>
    <property type="match status" value="1"/>
</dbReference>
<dbReference type="PANTHER" id="PTHR10217:SF435">
    <property type="entry name" value="POTASSIUM VOLTAGE-GATED CHANNEL PROTEIN EAG"/>
    <property type="match status" value="1"/>
</dbReference>
<dbReference type="Gene3D" id="2.60.120.10">
    <property type="entry name" value="Jelly Rolls"/>
    <property type="match status" value="1"/>
</dbReference>
<dbReference type="GO" id="GO:0042391">
    <property type="term" value="P:regulation of membrane potential"/>
    <property type="evidence" value="ECO:0007669"/>
    <property type="project" value="TreeGrafter"/>
</dbReference>
<dbReference type="InterPro" id="IPR036390">
    <property type="entry name" value="WH_DNA-bd_sf"/>
</dbReference>